<evidence type="ECO:0000313" key="2">
    <source>
        <dbReference type="EMBL" id="MFD1661500.1"/>
    </source>
</evidence>
<dbReference type="InterPro" id="IPR012334">
    <property type="entry name" value="Pectin_lyas_fold"/>
</dbReference>
<evidence type="ECO:0000313" key="3">
    <source>
        <dbReference type="Proteomes" id="UP001597261"/>
    </source>
</evidence>
<keyword evidence="3" id="KW-1185">Reference proteome</keyword>
<feature type="compositionally biased region" description="Polar residues" evidence="1">
    <location>
        <begin position="377"/>
        <end position="388"/>
    </location>
</feature>
<dbReference type="EMBL" id="JBHUDX010000077">
    <property type="protein sequence ID" value="MFD1661500.1"/>
    <property type="molecule type" value="Genomic_DNA"/>
</dbReference>
<dbReference type="RefSeq" id="WP_381087476.1">
    <property type="nucleotide sequence ID" value="NZ_JBHUDX010000077.1"/>
</dbReference>
<dbReference type="Gene3D" id="2.160.20.10">
    <property type="entry name" value="Single-stranded right-handed beta-helix, Pectin lyase-like"/>
    <property type="match status" value="1"/>
</dbReference>
<accession>A0ABW4IVS2</accession>
<dbReference type="Proteomes" id="UP001597261">
    <property type="component" value="Unassembled WGS sequence"/>
</dbReference>
<evidence type="ECO:0000256" key="1">
    <source>
        <dbReference type="SAM" id="MobiDB-lite"/>
    </source>
</evidence>
<gene>
    <name evidence="2" type="ORF">ACFSL4_25660</name>
</gene>
<organism evidence="2 3">
    <name type="scientific">Streptomyces caeni</name>
    <dbReference type="NCBI Taxonomy" id="2307231"/>
    <lineage>
        <taxon>Bacteria</taxon>
        <taxon>Bacillati</taxon>
        <taxon>Actinomycetota</taxon>
        <taxon>Actinomycetes</taxon>
        <taxon>Kitasatosporales</taxon>
        <taxon>Streptomycetaceae</taxon>
        <taxon>Streptomyces</taxon>
    </lineage>
</organism>
<protein>
    <recommendedName>
        <fullName evidence="4">Right-handed parallel beta-helix repeat-containing protein</fullName>
    </recommendedName>
</protein>
<dbReference type="InterPro" id="IPR011050">
    <property type="entry name" value="Pectin_lyase_fold/virulence"/>
</dbReference>
<evidence type="ECO:0008006" key="4">
    <source>
        <dbReference type="Google" id="ProtNLM"/>
    </source>
</evidence>
<proteinExistence type="predicted"/>
<feature type="region of interest" description="Disordered" evidence="1">
    <location>
        <begin position="377"/>
        <end position="399"/>
    </location>
</feature>
<name>A0ABW4IVS2_9ACTN</name>
<reference evidence="3" key="1">
    <citation type="journal article" date="2019" name="Int. J. Syst. Evol. Microbiol.">
        <title>The Global Catalogue of Microorganisms (GCM) 10K type strain sequencing project: providing services to taxonomists for standard genome sequencing and annotation.</title>
        <authorList>
            <consortium name="The Broad Institute Genomics Platform"/>
            <consortium name="The Broad Institute Genome Sequencing Center for Infectious Disease"/>
            <person name="Wu L."/>
            <person name="Ma J."/>
        </authorList>
    </citation>
    <scope>NUCLEOTIDE SEQUENCE [LARGE SCALE GENOMIC DNA]</scope>
    <source>
        <strain evidence="3">CGMCC 1.12470</strain>
    </source>
</reference>
<dbReference type="SUPFAM" id="SSF51126">
    <property type="entry name" value="Pectin lyase-like"/>
    <property type="match status" value="1"/>
</dbReference>
<comment type="caution">
    <text evidence="2">The sequence shown here is derived from an EMBL/GenBank/DDBJ whole genome shotgun (WGS) entry which is preliminary data.</text>
</comment>
<sequence>MQFIRLQGWLRPVRLRECATIREEASCDVFPCCGHRSARPPLPPAWQPFRSPPQLPLPSRTCGAAPTLWQPRSAEPTTRGGTLDLAPHCRYVLTEASSDTVGLPPIRNTIVIHGHGATIARSEGSINFRIFYVENSGNLQLQNLTITKGNSNGGGAPAFSSGGGIYSAGRLRLEHVTVIGNTAGRGGGGGVTIADNGTASIVQSKISGNTTTGVAGGLAAEGRSTTVTDSRITFNTADAGGGILNSGGSLTLKNADVRGNNAQDYGGGIVNLSVGPNTGSLRMYNSEVRFNNVLGVGLGVFSGGGGLFNFSGGVVRAEDSSVSNNTSEGSGTSAGGIKNFATLQLTRTKVMDNRSVAAPGGIDNGNTPASTVSLVSSDVRNNNDTNCEGSAGPVPGCQG</sequence>